<evidence type="ECO:0000259" key="1">
    <source>
        <dbReference type="PROSITE" id="PS50105"/>
    </source>
</evidence>
<evidence type="ECO:0000313" key="2">
    <source>
        <dbReference type="EMBL" id="KAK2143867.1"/>
    </source>
</evidence>
<sequence length="116" mass="13296">MISDGGSKLRGLRWRPVVKSCAVDQELAESETHEEELAVLSQEHLSNPHSSGIEKWNTEEVSDWLSRLDLDKPIINAFKEEKVTGDILKTLTRDEIKEIYPHAKFGDRKRIINARD</sequence>
<comment type="caution">
    <text evidence="2">The sequence shown here is derived from an EMBL/GenBank/DDBJ whole genome shotgun (WGS) entry which is preliminary data.</text>
</comment>
<keyword evidence="3" id="KW-1185">Reference proteome</keyword>
<reference evidence="2" key="1">
    <citation type="journal article" date="2023" name="Mol. Biol. Evol.">
        <title>Third-Generation Sequencing Reveals the Adaptive Role of the Epigenome in Three Deep-Sea Polychaetes.</title>
        <authorList>
            <person name="Perez M."/>
            <person name="Aroh O."/>
            <person name="Sun Y."/>
            <person name="Lan Y."/>
            <person name="Juniper S.K."/>
            <person name="Young C.R."/>
            <person name="Angers B."/>
            <person name="Qian P.Y."/>
        </authorList>
    </citation>
    <scope>NUCLEOTIDE SEQUENCE</scope>
    <source>
        <strain evidence="2">P08H-3</strain>
    </source>
</reference>
<dbReference type="EMBL" id="JAODUP010000806">
    <property type="protein sequence ID" value="KAK2143867.1"/>
    <property type="molecule type" value="Genomic_DNA"/>
</dbReference>
<dbReference type="Proteomes" id="UP001208570">
    <property type="component" value="Unassembled WGS sequence"/>
</dbReference>
<name>A0AAD9J0L7_9ANNE</name>
<proteinExistence type="predicted"/>
<feature type="domain" description="SAM" evidence="1">
    <location>
        <begin position="56"/>
        <end position="116"/>
    </location>
</feature>
<dbReference type="AlphaFoldDB" id="A0AAD9J0L7"/>
<dbReference type="SUPFAM" id="SSF47769">
    <property type="entry name" value="SAM/Pointed domain"/>
    <property type="match status" value="1"/>
</dbReference>
<organism evidence="2 3">
    <name type="scientific">Paralvinella palmiformis</name>
    <dbReference type="NCBI Taxonomy" id="53620"/>
    <lineage>
        <taxon>Eukaryota</taxon>
        <taxon>Metazoa</taxon>
        <taxon>Spiralia</taxon>
        <taxon>Lophotrochozoa</taxon>
        <taxon>Annelida</taxon>
        <taxon>Polychaeta</taxon>
        <taxon>Sedentaria</taxon>
        <taxon>Canalipalpata</taxon>
        <taxon>Terebellida</taxon>
        <taxon>Terebelliformia</taxon>
        <taxon>Alvinellidae</taxon>
        <taxon>Paralvinella</taxon>
    </lineage>
</organism>
<dbReference type="InterPro" id="IPR013761">
    <property type="entry name" value="SAM/pointed_sf"/>
</dbReference>
<dbReference type="Gene3D" id="1.10.150.50">
    <property type="entry name" value="Transcription Factor, Ets-1"/>
    <property type="match status" value="1"/>
</dbReference>
<protein>
    <recommendedName>
        <fullName evidence="1">SAM domain-containing protein</fullName>
    </recommendedName>
</protein>
<dbReference type="InterPro" id="IPR001660">
    <property type="entry name" value="SAM"/>
</dbReference>
<dbReference type="PROSITE" id="PS50105">
    <property type="entry name" value="SAM_DOMAIN"/>
    <property type="match status" value="1"/>
</dbReference>
<gene>
    <name evidence="2" type="ORF">LSH36_806g02033</name>
</gene>
<evidence type="ECO:0000313" key="3">
    <source>
        <dbReference type="Proteomes" id="UP001208570"/>
    </source>
</evidence>
<accession>A0AAD9J0L7</accession>
<dbReference type="Pfam" id="PF07647">
    <property type="entry name" value="SAM_2"/>
    <property type="match status" value="1"/>
</dbReference>